<dbReference type="SUPFAM" id="SSF159127">
    <property type="entry name" value="HupF/HypC-like"/>
    <property type="match status" value="1"/>
</dbReference>
<dbReference type="STRING" id="1123237.Salmuc_00062"/>
<dbReference type="GO" id="GO:0051604">
    <property type="term" value="P:protein maturation"/>
    <property type="evidence" value="ECO:0007669"/>
    <property type="project" value="TreeGrafter"/>
</dbReference>
<organism evidence="3 4">
    <name type="scientific">Salipiger mucosus DSM 16094</name>
    <dbReference type="NCBI Taxonomy" id="1123237"/>
    <lineage>
        <taxon>Bacteria</taxon>
        <taxon>Pseudomonadati</taxon>
        <taxon>Pseudomonadota</taxon>
        <taxon>Alphaproteobacteria</taxon>
        <taxon>Rhodobacterales</taxon>
        <taxon>Roseobacteraceae</taxon>
        <taxon>Salipiger</taxon>
    </lineage>
</organism>
<accession>S9RDW2</accession>
<evidence type="ECO:0000256" key="1">
    <source>
        <dbReference type="ARBA" id="ARBA00006018"/>
    </source>
</evidence>
<feature type="compositionally biased region" description="Basic and acidic residues" evidence="2">
    <location>
        <begin position="84"/>
        <end position="97"/>
    </location>
</feature>
<comment type="caution">
    <text evidence="3">The sequence shown here is derived from an EMBL/GenBank/DDBJ whole genome shotgun (WGS) entry which is preliminary data.</text>
</comment>
<dbReference type="PANTHER" id="PTHR35177:SF2">
    <property type="entry name" value="HYDROGENASE MATURATION FACTOR HYBG"/>
    <property type="match status" value="1"/>
</dbReference>
<name>S9RDW2_9RHOB</name>
<dbReference type="InterPro" id="IPR019812">
    <property type="entry name" value="Hydgase_assmbl_chp_CS"/>
</dbReference>
<dbReference type="eggNOG" id="COG0298">
    <property type="taxonomic scope" value="Bacteria"/>
</dbReference>
<dbReference type="NCBIfam" id="TIGR00074">
    <property type="entry name" value="hypC_hupF"/>
    <property type="match status" value="1"/>
</dbReference>
<gene>
    <name evidence="3" type="ORF">Salmuc_00062</name>
</gene>
<dbReference type="HOGENOM" id="CLU_159381_0_0_5"/>
<evidence type="ECO:0000313" key="4">
    <source>
        <dbReference type="Proteomes" id="UP000015347"/>
    </source>
</evidence>
<dbReference type="InterPro" id="IPR001109">
    <property type="entry name" value="Hydrogenase_HupF/HypC"/>
</dbReference>
<dbReference type="Pfam" id="PF01455">
    <property type="entry name" value="HupF_HypC"/>
    <property type="match status" value="1"/>
</dbReference>
<dbReference type="GO" id="GO:0005506">
    <property type="term" value="F:iron ion binding"/>
    <property type="evidence" value="ECO:0007669"/>
    <property type="project" value="TreeGrafter"/>
</dbReference>
<keyword evidence="4" id="KW-1185">Reference proteome</keyword>
<dbReference type="OrthoDB" id="9806017at2"/>
<sequence>MCVGVPMQVLSVEGIAARARGDEGEALIDLTLVGAVVPGTWVLTHLGQAREVISEEEARLIGKALAGLRAVMAGGDAGGAFDDLDAREPRLPPHLEAARAAGRSTG</sequence>
<dbReference type="Proteomes" id="UP000015347">
    <property type="component" value="Unassembled WGS sequence"/>
</dbReference>
<dbReference type="AlphaFoldDB" id="S9RDW2"/>
<comment type="similarity">
    <text evidence="1">Belongs to the HupF/HypC family.</text>
</comment>
<evidence type="ECO:0000256" key="2">
    <source>
        <dbReference type="SAM" id="MobiDB-lite"/>
    </source>
</evidence>
<dbReference type="Gene3D" id="2.30.30.140">
    <property type="match status" value="1"/>
</dbReference>
<dbReference type="PANTHER" id="PTHR35177">
    <property type="entry name" value="HYDROGENASE MATURATION FACTOR HYBG"/>
    <property type="match status" value="1"/>
</dbReference>
<dbReference type="GO" id="GO:1902670">
    <property type="term" value="F:carbon dioxide binding"/>
    <property type="evidence" value="ECO:0007669"/>
    <property type="project" value="TreeGrafter"/>
</dbReference>
<proteinExistence type="inferred from homology"/>
<protein>
    <submittedName>
        <fullName evidence="3">Hydrogenase maturation protein HupF/HypC/HoxL</fullName>
    </submittedName>
</protein>
<dbReference type="PRINTS" id="PR00445">
    <property type="entry name" value="HUPFHYPC"/>
</dbReference>
<dbReference type="PROSITE" id="PS01097">
    <property type="entry name" value="HUPF_HYPC"/>
    <property type="match status" value="1"/>
</dbReference>
<dbReference type="RefSeq" id="WP_020041897.1">
    <property type="nucleotide sequence ID" value="NZ_KE557284.1"/>
</dbReference>
<feature type="region of interest" description="Disordered" evidence="2">
    <location>
        <begin position="82"/>
        <end position="106"/>
    </location>
</feature>
<evidence type="ECO:0000313" key="3">
    <source>
        <dbReference type="EMBL" id="EPX76315.1"/>
    </source>
</evidence>
<dbReference type="EMBL" id="APVH01000055">
    <property type="protein sequence ID" value="EPX76315.1"/>
    <property type="molecule type" value="Genomic_DNA"/>
</dbReference>
<reference evidence="4" key="1">
    <citation type="journal article" date="2014" name="Stand. Genomic Sci.">
        <title>Genome sequence of the exopolysaccharide-producing Salipiger mucosus type strain (DSM 16094(T)), a moderately halophilic member of the Roseobacter clade.</title>
        <authorList>
            <person name="Riedel T."/>
            <person name="Spring S."/>
            <person name="Fiebig A."/>
            <person name="Petersen J."/>
            <person name="Kyrpides N.C."/>
            <person name="Goker M."/>
            <person name="Klenk H.P."/>
        </authorList>
    </citation>
    <scope>NUCLEOTIDE SEQUENCE [LARGE SCALE GENOMIC DNA]</scope>
    <source>
        <strain evidence="4">DSM 16094</strain>
    </source>
</reference>